<feature type="coiled-coil region" evidence="1">
    <location>
        <begin position="157"/>
        <end position="206"/>
    </location>
</feature>
<dbReference type="AlphaFoldDB" id="A0A4D7JNN5"/>
<evidence type="ECO:0000256" key="1">
    <source>
        <dbReference type="SAM" id="Coils"/>
    </source>
</evidence>
<accession>A0A4D7JNN5</accession>
<dbReference type="RefSeq" id="WP_137090694.1">
    <property type="nucleotide sequence ID" value="NZ_CP028923.1"/>
</dbReference>
<keyword evidence="2" id="KW-0812">Transmembrane</keyword>
<evidence type="ECO:0008006" key="6">
    <source>
        <dbReference type="Google" id="ProtNLM"/>
    </source>
</evidence>
<keyword evidence="2" id="KW-0472">Membrane</keyword>
<keyword evidence="5" id="KW-1185">Reference proteome</keyword>
<proteinExistence type="predicted"/>
<feature type="transmembrane region" description="Helical" evidence="2">
    <location>
        <begin position="127"/>
        <end position="148"/>
    </location>
</feature>
<evidence type="ECO:0000256" key="3">
    <source>
        <dbReference type="SAM" id="SignalP"/>
    </source>
</evidence>
<organism evidence="4 5">
    <name type="scientific">Mangrovivirga cuniculi</name>
    <dbReference type="NCBI Taxonomy" id="2715131"/>
    <lineage>
        <taxon>Bacteria</taxon>
        <taxon>Pseudomonadati</taxon>
        <taxon>Bacteroidota</taxon>
        <taxon>Cytophagia</taxon>
        <taxon>Cytophagales</taxon>
        <taxon>Mangrovivirgaceae</taxon>
        <taxon>Mangrovivirga</taxon>
    </lineage>
</organism>
<feature type="signal peptide" evidence="3">
    <location>
        <begin position="1"/>
        <end position="23"/>
    </location>
</feature>
<dbReference type="OrthoDB" id="982816at2"/>
<feature type="coiled-coil region" evidence="1">
    <location>
        <begin position="78"/>
        <end position="119"/>
    </location>
</feature>
<dbReference type="SUPFAM" id="SSF58100">
    <property type="entry name" value="Bacterial hemolysins"/>
    <property type="match status" value="1"/>
</dbReference>
<keyword evidence="3" id="KW-0732">Signal</keyword>
<reference evidence="4 5" key="1">
    <citation type="submission" date="2018-04" db="EMBL/GenBank/DDBJ databases">
        <title>Complete genome uncultured novel isolate.</title>
        <authorList>
            <person name="Merlino G."/>
        </authorList>
    </citation>
    <scope>NUCLEOTIDE SEQUENCE [LARGE SCALE GENOMIC DNA]</scope>
    <source>
        <strain evidence="5">R1DC9</strain>
    </source>
</reference>
<dbReference type="EMBL" id="CP028923">
    <property type="protein sequence ID" value="QCK15110.1"/>
    <property type="molecule type" value="Genomic_DNA"/>
</dbReference>
<feature type="chain" id="PRO_5020811764" description="tRNA (Guanine-N1)-methyltransferase" evidence="3">
    <location>
        <begin position="24"/>
        <end position="206"/>
    </location>
</feature>
<keyword evidence="2" id="KW-1133">Transmembrane helix</keyword>
<evidence type="ECO:0000313" key="4">
    <source>
        <dbReference type="EMBL" id="QCK15110.1"/>
    </source>
</evidence>
<dbReference type="Gene3D" id="1.20.1170.10">
    <property type="match status" value="1"/>
</dbReference>
<dbReference type="KEGG" id="fpf:DCC35_10305"/>
<evidence type="ECO:0000256" key="2">
    <source>
        <dbReference type="SAM" id="Phobius"/>
    </source>
</evidence>
<protein>
    <recommendedName>
        <fullName evidence="6">tRNA (Guanine-N1)-methyltransferase</fullName>
    </recommendedName>
</protein>
<dbReference type="Proteomes" id="UP000298616">
    <property type="component" value="Chromosome"/>
</dbReference>
<name>A0A4D7JNN5_9BACT</name>
<sequence length="206" mass="23831">MTSLKFRIALLILILFTGLNTIAQDEEEDLLEGDLKGQYNDLLDKSKTYNTVKTVRLDRLAYFKQSLNDSINSFNSRIDSLQSVIQTQSSEIETLKSQVANLTSQNEELQTKVDNLMFLGIPVSKTGYVTFSLLLFAILALLAGFFFWQFKRSNSLTKEAKKNLNAKEDELQDFRQRTQEKEIKIMRELQDQRNTVDELRKKLSMK</sequence>
<gene>
    <name evidence="4" type="ORF">DCC35_10305</name>
</gene>
<keyword evidence="1" id="KW-0175">Coiled coil</keyword>
<evidence type="ECO:0000313" key="5">
    <source>
        <dbReference type="Proteomes" id="UP000298616"/>
    </source>
</evidence>